<feature type="region of interest" description="Disordered" evidence="1">
    <location>
        <begin position="23"/>
        <end position="106"/>
    </location>
</feature>
<feature type="non-terminal residue" evidence="2">
    <location>
        <position position="106"/>
    </location>
</feature>
<protein>
    <submittedName>
        <fullName evidence="2">Uncharacterized protein</fullName>
    </submittedName>
</protein>
<dbReference type="EMBL" id="KZ308873">
    <property type="protein sequence ID" value="KAG8235081.1"/>
    <property type="molecule type" value="Genomic_DNA"/>
</dbReference>
<dbReference type="AlphaFoldDB" id="A0A8K0KH24"/>
<feature type="compositionally biased region" description="Acidic residues" evidence="1">
    <location>
        <begin position="82"/>
        <end position="106"/>
    </location>
</feature>
<reference evidence="2" key="1">
    <citation type="submission" date="2013-04" db="EMBL/GenBank/DDBJ databases">
        <authorList>
            <person name="Qu J."/>
            <person name="Murali S.C."/>
            <person name="Bandaranaike D."/>
            <person name="Bellair M."/>
            <person name="Blankenburg K."/>
            <person name="Chao H."/>
            <person name="Dinh H."/>
            <person name="Doddapaneni H."/>
            <person name="Downs B."/>
            <person name="Dugan-Rocha S."/>
            <person name="Elkadiri S."/>
            <person name="Gnanaolivu R.D."/>
            <person name="Hernandez B."/>
            <person name="Javaid M."/>
            <person name="Jayaseelan J.C."/>
            <person name="Lee S."/>
            <person name="Li M."/>
            <person name="Ming W."/>
            <person name="Munidasa M."/>
            <person name="Muniz J."/>
            <person name="Nguyen L."/>
            <person name="Ongeri F."/>
            <person name="Osuji N."/>
            <person name="Pu L.-L."/>
            <person name="Puazo M."/>
            <person name="Qu C."/>
            <person name="Quiroz J."/>
            <person name="Raj R."/>
            <person name="Weissenberger G."/>
            <person name="Xin Y."/>
            <person name="Zou X."/>
            <person name="Han Y."/>
            <person name="Richards S."/>
            <person name="Worley K."/>
            <person name="Muzny D."/>
            <person name="Gibbs R."/>
        </authorList>
    </citation>
    <scope>NUCLEOTIDE SEQUENCE</scope>
    <source>
        <strain evidence="2">Sampled in the wild</strain>
    </source>
</reference>
<evidence type="ECO:0000313" key="2">
    <source>
        <dbReference type="EMBL" id="KAG8235081.1"/>
    </source>
</evidence>
<sequence>MPSPALQTLGVRGHEQEELVDGVEAAGVPPGVEGEICDEESGEVGDDSQKSKVGKRPGSRGSKSFLLEEGEMIDDVKTKEGGEEEPLDNMDFEEISDEELEEENRP</sequence>
<organism evidence="2 3">
    <name type="scientific">Ladona fulva</name>
    <name type="common">Scarce chaser dragonfly</name>
    <name type="synonym">Libellula fulva</name>
    <dbReference type="NCBI Taxonomy" id="123851"/>
    <lineage>
        <taxon>Eukaryota</taxon>
        <taxon>Metazoa</taxon>
        <taxon>Ecdysozoa</taxon>
        <taxon>Arthropoda</taxon>
        <taxon>Hexapoda</taxon>
        <taxon>Insecta</taxon>
        <taxon>Pterygota</taxon>
        <taxon>Palaeoptera</taxon>
        <taxon>Odonata</taxon>
        <taxon>Epiprocta</taxon>
        <taxon>Anisoptera</taxon>
        <taxon>Libelluloidea</taxon>
        <taxon>Libellulidae</taxon>
        <taxon>Ladona</taxon>
    </lineage>
</organism>
<comment type="caution">
    <text evidence="2">The sequence shown here is derived from an EMBL/GenBank/DDBJ whole genome shotgun (WGS) entry which is preliminary data.</text>
</comment>
<reference evidence="2" key="2">
    <citation type="submission" date="2017-10" db="EMBL/GenBank/DDBJ databases">
        <title>Ladona fulva Genome sequencing and assembly.</title>
        <authorList>
            <person name="Murali S."/>
            <person name="Richards S."/>
            <person name="Bandaranaike D."/>
            <person name="Bellair M."/>
            <person name="Blankenburg K."/>
            <person name="Chao H."/>
            <person name="Dinh H."/>
            <person name="Doddapaneni H."/>
            <person name="Dugan-Rocha S."/>
            <person name="Elkadiri S."/>
            <person name="Gnanaolivu R."/>
            <person name="Hernandez B."/>
            <person name="Skinner E."/>
            <person name="Javaid M."/>
            <person name="Lee S."/>
            <person name="Li M."/>
            <person name="Ming W."/>
            <person name="Munidasa M."/>
            <person name="Muniz J."/>
            <person name="Nguyen L."/>
            <person name="Hughes D."/>
            <person name="Osuji N."/>
            <person name="Pu L.-L."/>
            <person name="Puazo M."/>
            <person name="Qu C."/>
            <person name="Quiroz J."/>
            <person name="Raj R."/>
            <person name="Weissenberger G."/>
            <person name="Xin Y."/>
            <person name="Zou X."/>
            <person name="Han Y."/>
            <person name="Worley K."/>
            <person name="Muzny D."/>
            <person name="Gibbs R."/>
        </authorList>
    </citation>
    <scope>NUCLEOTIDE SEQUENCE</scope>
    <source>
        <strain evidence="2">Sampled in the wild</strain>
    </source>
</reference>
<proteinExistence type="predicted"/>
<accession>A0A8K0KH24</accession>
<evidence type="ECO:0000256" key="1">
    <source>
        <dbReference type="SAM" id="MobiDB-lite"/>
    </source>
</evidence>
<dbReference type="Proteomes" id="UP000792457">
    <property type="component" value="Unassembled WGS sequence"/>
</dbReference>
<gene>
    <name evidence="2" type="ORF">J437_LFUL010930</name>
</gene>
<keyword evidence="3" id="KW-1185">Reference proteome</keyword>
<name>A0A8K0KH24_LADFU</name>
<feature type="compositionally biased region" description="Acidic residues" evidence="1">
    <location>
        <begin position="35"/>
        <end position="46"/>
    </location>
</feature>
<evidence type="ECO:0000313" key="3">
    <source>
        <dbReference type="Proteomes" id="UP000792457"/>
    </source>
</evidence>